<dbReference type="RefSeq" id="WP_254743073.1">
    <property type="nucleotide sequence ID" value="NZ_JANCLU010000012.1"/>
</dbReference>
<reference evidence="7 8" key="1">
    <citation type="submission" date="2022-07" db="EMBL/GenBank/DDBJ databases">
        <authorList>
            <person name="Li W.-J."/>
            <person name="Deng Q.-Q."/>
        </authorList>
    </citation>
    <scope>NUCLEOTIDE SEQUENCE [LARGE SCALE GENOMIC DNA]</scope>
    <source>
        <strain evidence="7 8">SYSU M60028</strain>
    </source>
</reference>
<feature type="transmembrane region" description="Helical" evidence="5">
    <location>
        <begin position="68"/>
        <end position="88"/>
    </location>
</feature>
<feature type="domain" description="STAS" evidence="6">
    <location>
        <begin position="466"/>
        <end position="565"/>
    </location>
</feature>
<evidence type="ECO:0000256" key="1">
    <source>
        <dbReference type="ARBA" id="ARBA00004141"/>
    </source>
</evidence>
<dbReference type="EMBL" id="JANCLU010000012">
    <property type="protein sequence ID" value="MCP8939489.1"/>
    <property type="molecule type" value="Genomic_DNA"/>
</dbReference>
<name>A0ABT1LDI4_9HYPH</name>
<feature type="transmembrane region" description="Helical" evidence="5">
    <location>
        <begin position="188"/>
        <end position="206"/>
    </location>
</feature>
<dbReference type="Gene3D" id="3.30.750.24">
    <property type="entry name" value="STAS domain"/>
    <property type="match status" value="1"/>
</dbReference>
<protein>
    <submittedName>
        <fullName evidence="7">SulP family inorganic anion transporter</fullName>
    </submittedName>
</protein>
<dbReference type="SUPFAM" id="SSF52091">
    <property type="entry name" value="SpoIIaa-like"/>
    <property type="match status" value="1"/>
</dbReference>
<dbReference type="InterPro" id="IPR011547">
    <property type="entry name" value="SLC26A/SulP_dom"/>
</dbReference>
<keyword evidence="4 5" id="KW-0472">Membrane</keyword>
<keyword evidence="2 5" id="KW-0812">Transmembrane</keyword>
<comment type="subcellular location">
    <subcellularLocation>
        <location evidence="1">Membrane</location>
        <topology evidence="1">Multi-pass membrane protein</topology>
    </subcellularLocation>
</comment>
<dbReference type="Pfam" id="PF01740">
    <property type="entry name" value="STAS"/>
    <property type="match status" value="1"/>
</dbReference>
<dbReference type="Proteomes" id="UP001205890">
    <property type="component" value="Unassembled WGS sequence"/>
</dbReference>
<keyword evidence="8" id="KW-1185">Reference proteome</keyword>
<dbReference type="InterPro" id="IPR001902">
    <property type="entry name" value="SLC26A/SulP_fam"/>
</dbReference>
<feature type="transmembrane region" description="Helical" evidence="5">
    <location>
        <begin position="213"/>
        <end position="235"/>
    </location>
</feature>
<evidence type="ECO:0000313" key="8">
    <source>
        <dbReference type="Proteomes" id="UP001205890"/>
    </source>
</evidence>
<evidence type="ECO:0000256" key="2">
    <source>
        <dbReference type="ARBA" id="ARBA00022692"/>
    </source>
</evidence>
<proteinExistence type="predicted"/>
<dbReference type="CDD" id="cd07042">
    <property type="entry name" value="STAS_SulP_like_sulfate_transporter"/>
    <property type="match status" value="1"/>
</dbReference>
<comment type="caution">
    <text evidence="7">The sequence shown here is derived from an EMBL/GenBank/DDBJ whole genome shotgun (WGS) entry which is preliminary data.</text>
</comment>
<sequence>MTESLPRRRTEPTFAELFTPKLVTVLREGYGAAALRADAIAGVTVAMVALPLSMAIAKASGMSPDRGLFTAIVGGIIISALGGSRFQIGGPAGAFIVLVASVIERHGLDGFALATLIMGAVLMAVGFLRLGTYIKYIPHPVTVGFTSGIAVIIFASQLSDLFGLRLAGREPAAFIPKLEALWAARDTVAPGALLVTAASLAVILVLRKLRPHWPGFLVAIFVAALLSLALSRAGLPVETIGTRYGGIPSTLPMPTLPTFSLEKFGAVLPDALAMALLGGIESLLSAVVADGMTGRRHRSNCELVAQGVANIGSALVGGVCATGTIARTATNVRAGARGPVAGILHSLVLLLLMLVAAPLAAYIPLAALAAVLAVVSWNMAEKAEFAAILRRSRGDSAVLLATFLLTVFRDLTEGIAVGVVLGAMVFMHRMAELVEVQTHQRLFDEDQADSVDSRGDYKGVAGDERVVYRISGPFFFGAAHEVSAVLERIGQMPKDFVIDMSGVPFVDSTGAESLASFVRKAARSGTAVTIAGAPAGVRRVLFEHGLKPPLVAYAVDAARPAEAVA</sequence>
<feature type="transmembrane region" description="Helical" evidence="5">
    <location>
        <begin position="108"/>
        <end position="128"/>
    </location>
</feature>
<dbReference type="PROSITE" id="PS50801">
    <property type="entry name" value="STAS"/>
    <property type="match status" value="1"/>
</dbReference>
<evidence type="ECO:0000313" key="7">
    <source>
        <dbReference type="EMBL" id="MCP8939489.1"/>
    </source>
</evidence>
<evidence type="ECO:0000256" key="5">
    <source>
        <dbReference type="SAM" id="Phobius"/>
    </source>
</evidence>
<gene>
    <name evidence="7" type="ORF">NK718_13265</name>
</gene>
<dbReference type="Pfam" id="PF00916">
    <property type="entry name" value="Sulfate_transp"/>
    <property type="match status" value="1"/>
</dbReference>
<organism evidence="7 8">
    <name type="scientific">Alsobacter ponti</name>
    <dbReference type="NCBI Taxonomy" id="2962936"/>
    <lineage>
        <taxon>Bacteria</taxon>
        <taxon>Pseudomonadati</taxon>
        <taxon>Pseudomonadota</taxon>
        <taxon>Alphaproteobacteria</taxon>
        <taxon>Hyphomicrobiales</taxon>
        <taxon>Alsobacteraceae</taxon>
        <taxon>Alsobacter</taxon>
    </lineage>
</organism>
<feature type="transmembrane region" description="Helical" evidence="5">
    <location>
        <begin position="347"/>
        <end position="377"/>
    </location>
</feature>
<dbReference type="InterPro" id="IPR002645">
    <property type="entry name" value="STAS_dom"/>
</dbReference>
<evidence type="ECO:0000256" key="4">
    <source>
        <dbReference type="ARBA" id="ARBA00023136"/>
    </source>
</evidence>
<feature type="transmembrane region" description="Helical" evidence="5">
    <location>
        <begin position="271"/>
        <end position="289"/>
    </location>
</feature>
<keyword evidence="3 5" id="KW-1133">Transmembrane helix</keyword>
<accession>A0ABT1LDI4</accession>
<feature type="transmembrane region" description="Helical" evidence="5">
    <location>
        <begin position="140"/>
        <end position="158"/>
    </location>
</feature>
<dbReference type="PANTHER" id="PTHR11814">
    <property type="entry name" value="SULFATE TRANSPORTER"/>
    <property type="match status" value="1"/>
</dbReference>
<dbReference type="InterPro" id="IPR036513">
    <property type="entry name" value="STAS_dom_sf"/>
</dbReference>
<evidence type="ECO:0000259" key="6">
    <source>
        <dbReference type="PROSITE" id="PS50801"/>
    </source>
</evidence>
<evidence type="ECO:0000256" key="3">
    <source>
        <dbReference type="ARBA" id="ARBA00022989"/>
    </source>
</evidence>
<feature type="transmembrane region" description="Helical" evidence="5">
    <location>
        <begin position="397"/>
        <end position="426"/>
    </location>
</feature>